<feature type="domain" description="Tyr recombinase" evidence="4">
    <location>
        <begin position="182"/>
        <end position="389"/>
    </location>
</feature>
<evidence type="ECO:0000256" key="1">
    <source>
        <dbReference type="ARBA" id="ARBA00008857"/>
    </source>
</evidence>
<dbReference type="InterPro" id="IPR002104">
    <property type="entry name" value="Integrase_catalytic"/>
</dbReference>
<evidence type="ECO:0000313" key="5">
    <source>
        <dbReference type="EMBL" id="RJT81966.1"/>
    </source>
</evidence>
<dbReference type="Pfam" id="PF00589">
    <property type="entry name" value="Phage_integrase"/>
    <property type="match status" value="1"/>
</dbReference>
<dbReference type="InterPro" id="IPR011010">
    <property type="entry name" value="DNA_brk_join_enz"/>
</dbReference>
<gene>
    <name evidence="5" type="ORF">D6T63_04250</name>
</gene>
<dbReference type="Proteomes" id="UP000272560">
    <property type="component" value="Unassembled WGS sequence"/>
</dbReference>
<dbReference type="InterPro" id="IPR010998">
    <property type="entry name" value="Integrase_recombinase_N"/>
</dbReference>
<dbReference type="PANTHER" id="PTHR30349">
    <property type="entry name" value="PHAGE INTEGRASE-RELATED"/>
    <property type="match status" value="1"/>
</dbReference>
<evidence type="ECO:0000256" key="2">
    <source>
        <dbReference type="ARBA" id="ARBA00023125"/>
    </source>
</evidence>
<comment type="similarity">
    <text evidence="1">Belongs to the 'phage' integrase family.</text>
</comment>
<evidence type="ECO:0000259" key="4">
    <source>
        <dbReference type="PROSITE" id="PS51898"/>
    </source>
</evidence>
<dbReference type="InterPro" id="IPR013762">
    <property type="entry name" value="Integrase-like_cat_sf"/>
</dbReference>
<name>A0A3A5MH53_9MICC</name>
<dbReference type="InterPro" id="IPR050090">
    <property type="entry name" value="Tyrosine_recombinase_XerCD"/>
</dbReference>
<dbReference type="GO" id="GO:0015074">
    <property type="term" value="P:DNA integration"/>
    <property type="evidence" value="ECO:0007669"/>
    <property type="project" value="InterPro"/>
</dbReference>
<protein>
    <submittedName>
        <fullName evidence="5">Site-specific integrase</fullName>
    </submittedName>
</protein>
<accession>A0A3A5MH53</accession>
<comment type="caution">
    <text evidence="5">The sequence shown here is derived from an EMBL/GenBank/DDBJ whole genome shotgun (WGS) entry which is preliminary data.</text>
</comment>
<sequence>MPRPPLPLGSWGKVSRDQVSPGVWRAMARFRDFDGITRKVEVRAAATSKADRGARAERLLIATLLDRAAPAGEDVTADMRLSKLSVVWWTEFEQMDRAQNTRRRYREVLDAYVLPGVGGLKIREASVSILDRFLKTMTAQHGAATAKLCKTVLSGMLGLAARHGALELNPLRDVAAIAATKSEVKALGIEEVHALRAGLHLWQTSKPARGRPRPTDLLDVVDVMLATGARIGEALAVRWSDIDLSPKRPTLTVNGTVIHVSGKGLTLQEHPKSTNSRQRYVLPPFAVEMLLRRQVQQSAGNAWDVVFPSSTGTLRDPNNFRKQWRSARDELGFSWVTPHTFRKAVGTILAASEGMAAASAQLGHSSEQVTRTHYVQRVHDAPDMSQILQTFGTRDETL</sequence>
<keyword evidence="3" id="KW-0233">DNA recombination</keyword>
<keyword evidence="6" id="KW-1185">Reference proteome</keyword>
<dbReference type="Gene3D" id="1.10.443.10">
    <property type="entry name" value="Intergrase catalytic core"/>
    <property type="match status" value="1"/>
</dbReference>
<dbReference type="GO" id="GO:0003677">
    <property type="term" value="F:DNA binding"/>
    <property type="evidence" value="ECO:0007669"/>
    <property type="project" value="UniProtKB-KW"/>
</dbReference>
<dbReference type="AlphaFoldDB" id="A0A3A5MH53"/>
<proteinExistence type="inferred from homology"/>
<evidence type="ECO:0000256" key="3">
    <source>
        <dbReference type="ARBA" id="ARBA00023172"/>
    </source>
</evidence>
<keyword evidence="2" id="KW-0238">DNA-binding</keyword>
<evidence type="ECO:0000313" key="6">
    <source>
        <dbReference type="Proteomes" id="UP000272560"/>
    </source>
</evidence>
<dbReference type="PANTHER" id="PTHR30349:SF41">
    <property type="entry name" value="INTEGRASE_RECOMBINASE PROTEIN MJ0367-RELATED"/>
    <property type="match status" value="1"/>
</dbReference>
<reference evidence="5 6" key="1">
    <citation type="submission" date="2018-09" db="EMBL/GenBank/DDBJ databases">
        <title>Novel species of Arthrobacter.</title>
        <authorList>
            <person name="Liu Q."/>
            <person name="Xin Y.-H."/>
        </authorList>
    </citation>
    <scope>NUCLEOTIDE SEQUENCE [LARGE SCALE GENOMIC DNA]</scope>
    <source>
        <strain evidence="5 6">Hz2</strain>
    </source>
</reference>
<dbReference type="SUPFAM" id="SSF56349">
    <property type="entry name" value="DNA breaking-rejoining enzymes"/>
    <property type="match status" value="1"/>
</dbReference>
<dbReference type="PROSITE" id="PS51898">
    <property type="entry name" value="TYR_RECOMBINASE"/>
    <property type="match status" value="1"/>
</dbReference>
<dbReference type="OrthoDB" id="4326943at2"/>
<dbReference type="Gene3D" id="1.10.150.130">
    <property type="match status" value="1"/>
</dbReference>
<dbReference type="EMBL" id="QZVT01000002">
    <property type="protein sequence ID" value="RJT81966.1"/>
    <property type="molecule type" value="Genomic_DNA"/>
</dbReference>
<dbReference type="CDD" id="cd01189">
    <property type="entry name" value="INT_ICEBs1_C_like"/>
    <property type="match status" value="1"/>
</dbReference>
<dbReference type="GO" id="GO:0006310">
    <property type="term" value="P:DNA recombination"/>
    <property type="evidence" value="ECO:0007669"/>
    <property type="project" value="UniProtKB-KW"/>
</dbReference>
<organism evidence="5 6">
    <name type="scientific">Arthrobacter cheniae</name>
    <dbReference type="NCBI Taxonomy" id="1258888"/>
    <lineage>
        <taxon>Bacteria</taxon>
        <taxon>Bacillati</taxon>
        <taxon>Actinomycetota</taxon>
        <taxon>Actinomycetes</taxon>
        <taxon>Micrococcales</taxon>
        <taxon>Micrococcaceae</taxon>
        <taxon>Arthrobacter</taxon>
    </lineage>
</organism>